<accession>A0A8S1R4Z5</accession>
<protein>
    <submittedName>
        <fullName evidence="1">Uncharacterized protein</fullName>
    </submittedName>
</protein>
<gene>
    <name evidence="1" type="ORF">PSON_ATCC_30995.1.T1430002</name>
</gene>
<evidence type="ECO:0000313" key="2">
    <source>
        <dbReference type="Proteomes" id="UP000692954"/>
    </source>
</evidence>
<proteinExistence type="predicted"/>
<dbReference type="EMBL" id="CAJJDN010000143">
    <property type="protein sequence ID" value="CAD8123126.1"/>
    <property type="molecule type" value="Genomic_DNA"/>
</dbReference>
<name>A0A8S1R4Z5_9CILI</name>
<organism evidence="1 2">
    <name type="scientific">Paramecium sonneborni</name>
    <dbReference type="NCBI Taxonomy" id="65129"/>
    <lineage>
        <taxon>Eukaryota</taxon>
        <taxon>Sar</taxon>
        <taxon>Alveolata</taxon>
        <taxon>Ciliophora</taxon>
        <taxon>Intramacronucleata</taxon>
        <taxon>Oligohymenophorea</taxon>
        <taxon>Peniculida</taxon>
        <taxon>Parameciidae</taxon>
        <taxon>Paramecium</taxon>
    </lineage>
</organism>
<dbReference type="Proteomes" id="UP000692954">
    <property type="component" value="Unassembled WGS sequence"/>
</dbReference>
<dbReference type="AlphaFoldDB" id="A0A8S1R4Z5"/>
<reference evidence="1" key="1">
    <citation type="submission" date="2021-01" db="EMBL/GenBank/DDBJ databases">
        <authorList>
            <consortium name="Genoscope - CEA"/>
            <person name="William W."/>
        </authorList>
    </citation>
    <scope>NUCLEOTIDE SEQUENCE</scope>
</reference>
<keyword evidence="2" id="KW-1185">Reference proteome</keyword>
<evidence type="ECO:0000313" key="1">
    <source>
        <dbReference type="EMBL" id="CAD8123126.1"/>
    </source>
</evidence>
<sequence>MTLTLVYLPQLIVPIINQKISQYLYVTLSQSYQQLLLEISISVILCIEILNLQIYYSKIKIPQKDQINIYRISYQMFIKIPDKIQEYEEPLQKNSKIFKLYQFLLFITIGDLFPRKTSSEKLLIYEIYNIDFKILQLYKLALEETVLLINFLKLAQKKEQEQQLSISSLFLRAVIQQDQQQMAIKMSIQIAKTMDRRNKSSQKEVFKLKSIMRNYKYQESFVLVVQISKQ</sequence>
<comment type="caution">
    <text evidence="1">The sequence shown here is derived from an EMBL/GenBank/DDBJ whole genome shotgun (WGS) entry which is preliminary data.</text>
</comment>